<organism evidence="1 2">
    <name type="scientific">Nephila pilipes</name>
    <name type="common">Giant wood spider</name>
    <name type="synonym">Nephila maculata</name>
    <dbReference type="NCBI Taxonomy" id="299642"/>
    <lineage>
        <taxon>Eukaryota</taxon>
        <taxon>Metazoa</taxon>
        <taxon>Ecdysozoa</taxon>
        <taxon>Arthropoda</taxon>
        <taxon>Chelicerata</taxon>
        <taxon>Arachnida</taxon>
        <taxon>Araneae</taxon>
        <taxon>Araneomorphae</taxon>
        <taxon>Entelegynae</taxon>
        <taxon>Araneoidea</taxon>
        <taxon>Nephilidae</taxon>
        <taxon>Nephila</taxon>
    </lineage>
</organism>
<protein>
    <submittedName>
        <fullName evidence="1">Uncharacterized protein</fullName>
    </submittedName>
</protein>
<name>A0A8X6MSW0_NEPPI</name>
<dbReference type="AlphaFoldDB" id="A0A8X6MSW0"/>
<evidence type="ECO:0000313" key="1">
    <source>
        <dbReference type="EMBL" id="GFS76042.1"/>
    </source>
</evidence>
<gene>
    <name evidence="1" type="ORF">NPIL_303041</name>
</gene>
<comment type="caution">
    <text evidence="1">The sequence shown here is derived from an EMBL/GenBank/DDBJ whole genome shotgun (WGS) entry which is preliminary data.</text>
</comment>
<evidence type="ECO:0000313" key="2">
    <source>
        <dbReference type="Proteomes" id="UP000887013"/>
    </source>
</evidence>
<dbReference type="Proteomes" id="UP000887013">
    <property type="component" value="Unassembled WGS sequence"/>
</dbReference>
<proteinExistence type="predicted"/>
<sequence>MEVEENASFSLLEDTEKTNRNAFIEMKKKKKKLKVYAPFPAKSNSNSDIYDLEELFFVKILVESLHKTLGPAQCFRYHLLYPNSKFYTIPLCISKCGKSRLTRECIISIEASTKCHPYRDHSTDTC</sequence>
<reference evidence="1" key="1">
    <citation type="submission" date="2020-08" db="EMBL/GenBank/DDBJ databases">
        <title>Multicomponent nature underlies the extraordinary mechanical properties of spider dragline silk.</title>
        <authorList>
            <person name="Kono N."/>
            <person name="Nakamura H."/>
            <person name="Mori M."/>
            <person name="Yoshida Y."/>
            <person name="Ohtoshi R."/>
            <person name="Malay A.D."/>
            <person name="Moran D.A.P."/>
            <person name="Tomita M."/>
            <person name="Numata K."/>
            <person name="Arakawa K."/>
        </authorList>
    </citation>
    <scope>NUCLEOTIDE SEQUENCE</scope>
</reference>
<keyword evidence="2" id="KW-1185">Reference proteome</keyword>
<accession>A0A8X6MSW0</accession>
<dbReference type="OrthoDB" id="8123891at2759"/>
<dbReference type="EMBL" id="BMAW01096698">
    <property type="protein sequence ID" value="GFS76042.1"/>
    <property type="molecule type" value="Genomic_DNA"/>
</dbReference>